<keyword evidence="3 6" id="KW-0732">Signal</keyword>
<evidence type="ECO:0000256" key="6">
    <source>
        <dbReference type="SAM" id="SignalP"/>
    </source>
</evidence>
<gene>
    <name evidence="9" type="ORF">H9819_01355</name>
</gene>
<proteinExistence type="inferred from homology"/>
<dbReference type="GO" id="GO:0009279">
    <property type="term" value="C:cell outer membrane"/>
    <property type="evidence" value="ECO:0007669"/>
    <property type="project" value="UniProtKB-SubCell"/>
</dbReference>
<dbReference type="Pfam" id="PF07980">
    <property type="entry name" value="SusD_RagB"/>
    <property type="match status" value="1"/>
</dbReference>
<keyword evidence="4" id="KW-0472">Membrane</keyword>
<feature type="signal peptide" evidence="6">
    <location>
        <begin position="1"/>
        <end position="22"/>
    </location>
</feature>
<evidence type="ECO:0000256" key="1">
    <source>
        <dbReference type="ARBA" id="ARBA00004442"/>
    </source>
</evidence>
<feature type="domain" description="SusD-like N-terminal" evidence="8">
    <location>
        <begin position="85"/>
        <end position="237"/>
    </location>
</feature>
<dbReference type="InterPro" id="IPR012944">
    <property type="entry name" value="SusD_RagB_dom"/>
</dbReference>
<comment type="subcellular location">
    <subcellularLocation>
        <location evidence="1">Cell outer membrane</location>
    </subcellularLocation>
</comment>
<dbReference type="InterPro" id="IPR033985">
    <property type="entry name" value="SusD-like_N"/>
</dbReference>
<evidence type="ECO:0000256" key="5">
    <source>
        <dbReference type="ARBA" id="ARBA00023237"/>
    </source>
</evidence>
<dbReference type="EMBL" id="DXCK01000025">
    <property type="protein sequence ID" value="HIZ00887.1"/>
    <property type="molecule type" value="Genomic_DNA"/>
</dbReference>
<accession>A0A9D2A4R7</accession>
<evidence type="ECO:0000259" key="7">
    <source>
        <dbReference type="Pfam" id="PF07980"/>
    </source>
</evidence>
<evidence type="ECO:0000313" key="10">
    <source>
        <dbReference type="Proteomes" id="UP000824023"/>
    </source>
</evidence>
<organism evidence="9 10">
    <name type="scientific">Candidatus Bacteroides merdipullorum</name>
    <dbReference type="NCBI Taxonomy" id="2838474"/>
    <lineage>
        <taxon>Bacteria</taxon>
        <taxon>Pseudomonadati</taxon>
        <taxon>Bacteroidota</taxon>
        <taxon>Bacteroidia</taxon>
        <taxon>Bacteroidales</taxon>
        <taxon>Bacteroidaceae</taxon>
        <taxon>Bacteroides</taxon>
    </lineage>
</organism>
<reference evidence="9" key="1">
    <citation type="journal article" date="2021" name="PeerJ">
        <title>Extensive microbial diversity within the chicken gut microbiome revealed by metagenomics and culture.</title>
        <authorList>
            <person name="Gilroy R."/>
            <person name="Ravi A."/>
            <person name="Getino M."/>
            <person name="Pursley I."/>
            <person name="Horton D.L."/>
            <person name="Alikhan N.F."/>
            <person name="Baker D."/>
            <person name="Gharbi K."/>
            <person name="Hall N."/>
            <person name="Watson M."/>
            <person name="Adriaenssens E.M."/>
            <person name="Foster-Nyarko E."/>
            <person name="Jarju S."/>
            <person name="Secka A."/>
            <person name="Antonio M."/>
            <person name="Oren A."/>
            <person name="Chaudhuri R.R."/>
            <person name="La Ragione R."/>
            <person name="Hildebrand F."/>
            <person name="Pallen M.J."/>
        </authorList>
    </citation>
    <scope>NUCLEOTIDE SEQUENCE</scope>
    <source>
        <strain evidence="9">ChiHjej12B11-24981</strain>
    </source>
</reference>
<feature type="domain" description="RagB/SusD" evidence="7">
    <location>
        <begin position="354"/>
        <end position="621"/>
    </location>
</feature>
<dbReference type="InterPro" id="IPR011990">
    <property type="entry name" value="TPR-like_helical_dom_sf"/>
</dbReference>
<comment type="similarity">
    <text evidence="2">Belongs to the SusD family.</text>
</comment>
<keyword evidence="5" id="KW-0998">Cell outer membrane</keyword>
<dbReference type="Proteomes" id="UP000824023">
    <property type="component" value="Unassembled WGS sequence"/>
</dbReference>
<protein>
    <submittedName>
        <fullName evidence="9">RagB/SusD family nutrient uptake outer membrane protein</fullName>
    </submittedName>
</protein>
<dbReference type="PROSITE" id="PS51257">
    <property type="entry name" value="PROKAR_LIPOPROTEIN"/>
    <property type="match status" value="1"/>
</dbReference>
<dbReference type="SUPFAM" id="SSF48452">
    <property type="entry name" value="TPR-like"/>
    <property type="match status" value="1"/>
</dbReference>
<dbReference type="Pfam" id="PF14322">
    <property type="entry name" value="SusD-like_3"/>
    <property type="match status" value="1"/>
</dbReference>
<name>A0A9D2A4R7_9BACE</name>
<comment type="caution">
    <text evidence="9">The sequence shown here is derived from an EMBL/GenBank/DDBJ whole genome shotgun (WGS) entry which is preliminary data.</text>
</comment>
<evidence type="ECO:0000256" key="3">
    <source>
        <dbReference type="ARBA" id="ARBA00022729"/>
    </source>
</evidence>
<dbReference type="AlphaFoldDB" id="A0A9D2A4R7"/>
<evidence type="ECO:0000313" key="9">
    <source>
        <dbReference type="EMBL" id="HIZ00887.1"/>
    </source>
</evidence>
<reference evidence="9" key="2">
    <citation type="submission" date="2021-04" db="EMBL/GenBank/DDBJ databases">
        <authorList>
            <person name="Gilroy R."/>
        </authorList>
    </citation>
    <scope>NUCLEOTIDE SEQUENCE</scope>
    <source>
        <strain evidence="9">ChiHjej12B11-24981</strain>
    </source>
</reference>
<evidence type="ECO:0000259" key="8">
    <source>
        <dbReference type="Pfam" id="PF14322"/>
    </source>
</evidence>
<dbReference type="Gene3D" id="1.25.40.390">
    <property type="match status" value="1"/>
</dbReference>
<evidence type="ECO:0000256" key="4">
    <source>
        <dbReference type="ARBA" id="ARBA00023136"/>
    </source>
</evidence>
<sequence>MKNLINLIVPLCIGGGLFSACANLEQVETTDLDKETVFADSSYTSGFLSQIYVNLGYDVSNNRYRTEFMGWVTEHGGLQTACDEAAYKVNSAVTMDVMFATGTINPVSALEDDVWKKAYENIRRANLFLANVDNCPELSDAKKKQHKAEARFLRAWYYAMLLRHYGGVPLIGDAIYTVDDAVNGTMKTSRDSYADCVDYIISECQQAAQDLPDTFSGNDNGRATRGACLGLISRVRLYAASPLYNGSDFGTDTDFPKELIGYPTYDKERWKLAVDAARDVITMNKFNIYIRHIDQNGADAPGWGFHAIFHTNDYYKNTDGADGVTYSNGAYCEGLLEARGDGSSNTREALFGPPSCGGNTNGGYIYYDLAKLFPMIDGKAIDDPTGHYTYDPLNQAANRDRRFHYTVVYDGRTLFSNGDANHVVNTYDGEGATTDAFGAGTPTGYYVCKTMHSQVAGNYFVTTSQAYPVIRYAEILLNYAEAANEYYGPNYEETLGGQKVSPYEVLKLLRKRAAIEPGDDGMYGLKPNMSQDEMREAIRLERRLELAFEGHRFFDVRRWMIADQTDNKVMHGCEITRAADGSKTWQEVEVRTHTFRKAMYFYPIPYKETVKSEDLLQNPYYE</sequence>
<feature type="chain" id="PRO_5039007907" evidence="6">
    <location>
        <begin position="23"/>
        <end position="622"/>
    </location>
</feature>
<evidence type="ECO:0000256" key="2">
    <source>
        <dbReference type="ARBA" id="ARBA00006275"/>
    </source>
</evidence>